<sequence>MASLFVIIFLNLCFVATLLSLSRFYKLRLEDYFFNLICLNLVPALMYVCNYFDILVEYPMSVKYLVSLAVVYILAEPFRKSILKQLRVSIEKFRR</sequence>
<keyword evidence="1" id="KW-1133">Transmembrane helix</keyword>
<keyword evidence="1" id="KW-0812">Transmembrane</keyword>
<protein>
    <submittedName>
        <fullName evidence="2">Uncharacterized protein</fullName>
    </submittedName>
</protein>
<dbReference type="Proteomes" id="UP000233782">
    <property type="component" value="Unassembled WGS sequence"/>
</dbReference>
<dbReference type="EMBL" id="PJMU01000002">
    <property type="protein sequence ID" value="PKV67072.1"/>
    <property type="molecule type" value="Genomic_DNA"/>
</dbReference>
<accession>A0A2N3UCK8</accession>
<comment type="caution">
    <text evidence="2">The sequence shown here is derived from an EMBL/GenBank/DDBJ whole genome shotgun (WGS) entry which is preliminary data.</text>
</comment>
<evidence type="ECO:0000256" key="1">
    <source>
        <dbReference type="SAM" id="Phobius"/>
    </source>
</evidence>
<dbReference type="AlphaFoldDB" id="A0A2N3UCK8"/>
<gene>
    <name evidence="2" type="ORF">BD749_2211</name>
</gene>
<feature type="transmembrane region" description="Helical" evidence="1">
    <location>
        <begin position="58"/>
        <end position="75"/>
    </location>
</feature>
<evidence type="ECO:0000313" key="3">
    <source>
        <dbReference type="Proteomes" id="UP000233782"/>
    </source>
</evidence>
<reference evidence="2 3" key="1">
    <citation type="submission" date="2017-12" db="EMBL/GenBank/DDBJ databases">
        <title>Genomic Encyclopedia of Type Strains, Phase III (KMG-III): the genomes of soil and plant-associated and newly described type strains.</title>
        <authorList>
            <person name="Whitman W."/>
        </authorList>
    </citation>
    <scope>NUCLEOTIDE SEQUENCE [LARGE SCALE GENOMIC DNA]</scope>
    <source>
        <strain evidence="2 3">LP43</strain>
    </source>
</reference>
<evidence type="ECO:0000313" key="2">
    <source>
        <dbReference type="EMBL" id="PKV67072.1"/>
    </source>
</evidence>
<organism evidence="2 3">
    <name type="scientific">Pontibacter ramchanderi</name>
    <dbReference type="NCBI Taxonomy" id="1179743"/>
    <lineage>
        <taxon>Bacteria</taxon>
        <taxon>Pseudomonadati</taxon>
        <taxon>Bacteroidota</taxon>
        <taxon>Cytophagia</taxon>
        <taxon>Cytophagales</taxon>
        <taxon>Hymenobacteraceae</taxon>
        <taxon>Pontibacter</taxon>
    </lineage>
</organism>
<feature type="transmembrane region" description="Helical" evidence="1">
    <location>
        <begin position="6"/>
        <end position="25"/>
    </location>
</feature>
<name>A0A2N3UCK8_9BACT</name>
<feature type="transmembrane region" description="Helical" evidence="1">
    <location>
        <begin position="32"/>
        <end position="52"/>
    </location>
</feature>
<keyword evidence="3" id="KW-1185">Reference proteome</keyword>
<proteinExistence type="predicted"/>
<keyword evidence="1" id="KW-0472">Membrane</keyword>